<dbReference type="STRING" id="579748.TW81_15230"/>
<protein>
    <submittedName>
        <fullName evidence="2">MSHA biogenesis protein MshI</fullName>
    </submittedName>
</protein>
<dbReference type="InterPro" id="IPR016871">
    <property type="entry name" value="MSHA_biogenesis_MshI"/>
</dbReference>
<keyword evidence="1" id="KW-0175">Coiled coil</keyword>
<name>A0A0F4NGS0_9VIBR</name>
<comment type="caution">
    <text evidence="2">The sequence shown here is derived from an EMBL/GenBank/DDBJ whole genome shotgun (WGS) entry which is preliminary data.</text>
</comment>
<keyword evidence="3" id="KW-1185">Reference proteome</keyword>
<sequence>MNIQSLIGKLKRGKQTATEVYVVVQPSALFFSAPASLSLPVQVQIAGSPWQELLLKTLRDAKVTNIALKVVLHANIYQTFQIDKPNIPQDELKSALPFLVKDLISEKVADIVADSSPLSVNNKLQVYVVPRAIVTGLYSSLHAMNIELDSVLVEDEVWGHSAGDEISTFLLLQRSKQGQYRISAFADSQCAFQRTIRGVMAPLTGVASSALQLDSLALELQRSIDYLSSQMRGISLHQLRVCCDEEQQQELIASLAESLSVKVSALSEQGQESGALLAASANKLTQTDINLFPDELKPQKEYFTLQNVALGWLLSVVVIGLGFAGLKYQQAQLEKELQSYQTQEAELKQQAERLTQRLAKHKPTAEKVAAVARLKVEVAAKRRSLQALNDIDESQQLGYSGVMRSLAQLGRNDISLSSITINATTLDLKGLAREAKAIPNWVNQFKSEINLVGRTFEKLKISRNDQNIITFELKTQQEDE</sequence>
<dbReference type="PIRSF" id="PIRSF028153">
    <property type="entry name" value="MSHA_biogenesis_protein_MshI"/>
    <property type="match status" value="1"/>
</dbReference>
<dbReference type="Proteomes" id="UP000033673">
    <property type="component" value="Unassembled WGS sequence"/>
</dbReference>
<evidence type="ECO:0000313" key="2">
    <source>
        <dbReference type="EMBL" id="KJY82038.1"/>
    </source>
</evidence>
<dbReference type="PATRIC" id="fig|579748.3.peg.3145"/>
<accession>A0A0F4NGS0</accession>
<reference evidence="2 3" key="1">
    <citation type="journal article" date="2015" name="BMC Genomics">
        <title>Genome mining reveals unlocked bioactive potential of marine Gram-negative bacteria.</title>
        <authorList>
            <person name="Machado H."/>
            <person name="Sonnenschein E.C."/>
            <person name="Melchiorsen J."/>
            <person name="Gram L."/>
        </authorList>
    </citation>
    <scope>NUCLEOTIDE SEQUENCE [LARGE SCALE GENOMIC DNA]</scope>
    <source>
        <strain evidence="2 3">S2757</strain>
    </source>
</reference>
<dbReference type="EMBL" id="JXXV01000027">
    <property type="protein sequence ID" value="KJY82038.1"/>
    <property type="molecule type" value="Genomic_DNA"/>
</dbReference>
<dbReference type="OrthoDB" id="5296002at2"/>
<gene>
    <name evidence="2" type="ORF">TW81_15230</name>
</gene>
<organism evidence="2 3">
    <name type="scientific">Vibrio galatheae</name>
    <dbReference type="NCBI Taxonomy" id="579748"/>
    <lineage>
        <taxon>Bacteria</taxon>
        <taxon>Pseudomonadati</taxon>
        <taxon>Pseudomonadota</taxon>
        <taxon>Gammaproteobacteria</taxon>
        <taxon>Vibrionales</taxon>
        <taxon>Vibrionaceae</taxon>
        <taxon>Vibrio</taxon>
    </lineage>
</organism>
<feature type="coiled-coil region" evidence="1">
    <location>
        <begin position="323"/>
        <end position="357"/>
    </location>
</feature>
<dbReference type="RefSeq" id="WP_045956591.1">
    <property type="nucleotide sequence ID" value="NZ_JXXV01000027.1"/>
</dbReference>
<evidence type="ECO:0000313" key="3">
    <source>
        <dbReference type="Proteomes" id="UP000033673"/>
    </source>
</evidence>
<dbReference type="SUPFAM" id="SSF53067">
    <property type="entry name" value="Actin-like ATPase domain"/>
    <property type="match status" value="1"/>
</dbReference>
<dbReference type="InterPro" id="IPR043129">
    <property type="entry name" value="ATPase_NBD"/>
</dbReference>
<proteinExistence type="predicted"/>
<dbReference type="AlphaFoldDB" id="A0A0F4NGS0"/>
<dbReference type="Gene3D" id="3.30.420.380">
    <property type="match status" value="1"/>
</dbReference>
<evidence type="ECO:0000256" key="1">
    <source>
        <dbReference type="SAM" id="Coils"/>
    </source>
</evidence>